<protein>
    <submittedName>
        <fullName evidence="2">Uncharacterized protein</fullName>
    </submittedName>
</protein>
<gene>
    <name evidence="2" type="ORF">A2751_05990</name>
</gene>
<evidence type="ECO:0000313" key="3">
    <source>
        <dbReference type="Proteomes" id="UP000176864"/>
    </source>
</evidence>
<feature type="transmembrane region" description="Helical" evidence="1">
    <location>
        <begin position="41"/>
        <end position="70"/>
    </location>
</feature>
<evidence type="ECO:0000256" key="1">
    <source>
        <dbReference type="SAM" id="Phobius"/>
    </source>
</evidence>
<dbReference type="EMBL" id="MFEK01000015">
    <property type="protein sequence ID" value="OGE78010.1"/>
    <property type="molecule type" value="Genomic_DNA"/>
</dbReference>
<keyword evidence="1" id="KW-0812">Transmembrane</keyword>
<keyword evidence="1" id="KW-1133">Transmembrane helix</keyword>
<feature type="transmembrane region" description="Helical" evidence="1">
    <location>
        <begin position="6"/>
        <end position="32"/>
    </location>
</feature>
<evidence type="ECO:0000313" key="2">
    <source>
        <dbReference type="EMBL" id="OGE78010.1"/>
    </source>
</evidence>
<comment type="caution">
    <text evidence="2">The sequence shown here is derived from an EMBL/GenBank/DDBJ whole genome shotgun (WGS) entry which is preliminary data.</text>
</comment>
<name>A0A1F5NKT1_9BACT</name>
<accession>A0A1F5NKT1</accession>
<proteinExistence type="predicted"/>
<sequence length="73" mass="8283">MFTVLIKLFLILGLWIVAFIPLELFLAVRYFLEPNGFWQNLIILGLGAYVLGAMQVVFIIAGTIITFYIITTD</sequence>
<dbReference type="AlphaFoldDB" id="A0A1F5NKT1"/>
<reference evidence="2 3" key="1">
    <citation type="journal article" date="2016" name="Nat. Commun.">
        <title>Thousands of microbial genomes shed light on interconnected biogeochemical processes in an aquifer system.</title>
        <authorList>
            <person name="Anantharaman K."/>
            <person name="Brown C.T."/>
            <person name="Hug L.A."/>
            <person name="Sharon I."/>
            <person name="Castelle C.J."/>
            <person name="Probst A.J."/>
            <person name="Thomas B.C."/>
            <person name="Singh A."/>
            <person name="Wilkins M.J."/>
            <person name="Karaoz U."/>
            <person name="Brodie E.L."/>
            <person name="Williams K.H."/>
            <person name="Hubbard S.S."/>
            <person name="Banfield J.F."/>
        </authorList>
    </citation>
    <scope>NUCLEOTIDE SEQUENCE [LARGE SCALE GENOMIC DNA]</scope>
</reference>
<organism evidence="2 3">
    <name type="scientific">Candidatus Doudnabacteria bacterium RIFCSPHIGHO2_01_FULL_46_14</name>
    <dbReference type="NCBI Taxonomy" id="1817824"/>
    <lineage>
        <taxon>Bacteria</taxon>
        <taxon>Candidatus Doudnaibacteriota</taxon>
    </lineage>
</organism>
<keyword evidence="1" id="KW-0472">Membrane</keyword>
<dbReference type="Proteomes" id="UP000176864">
    <property type="component" value="Unassembled WGS sequence"/>
</dbReference>